<evidence type="ECO:0008006" key="4">
    <source>
        <dbReference type="Google" id="ProtNLM"/>
    </source>
</evidence>
<dbReference type="Gene3D" id="2.60.40.20">
    <property type="entry name" value="Alpha-amylase inhibitor"/>
    <property type="match status" value="1"/>
</dbReference>
<reference evidence="2 3" key="1">
    <citation type="submission" date="2022-11" db="EMBL/GenBank/DDBJ databases">
        <title>Nonomuraea corallina sp. nov., a new species of the genus Nonomuraea isolated from sea side sediment in Thai sea.</title>
        <authorList>
            <person name="Ngamcharungchit C."/>
            <person name="Matsumoto A."/>
            <person name="Suriyachadkun C."/>
            <person name="Panbangred W."/>
            <person name="Inahashi Y."/>
            <person name="Intra B."/>
        </authorList>
    </citation>
    <scope>NUCLEOTIDE SEQUENCE [LARGE SCALE GENOMIC DNA]</scope>
    <source>
        <strain evidence="2 3">DSM 43553</strain>
    </source>
</reference>
<dbReference type="SUPFAM" id="SSF49498">
    <property type="entry name" value="alpha-Amylase inhibitor tendamistat"/>
    <property type="match status" value="1"/>
</dbReference>
<feature type="chain" id="PRO_5045682306" description="Alpha amylase inhibitor" evidence="1">
    <location>
        <begin position="27"/>
        <end position="100"/>
    </location>
</feature>
<comment type="caution">
    <text evidence="2">The sequence shown here is derived from an EMBL/GenBank/DDBJ whole genome shotgun (WGS) entry which is preliminary data.</text>
</comment>
<feature type="signal peptide" evidence="1">
    <location>
        <begin position="1"/>
        <end position="26"/>
    </location>
</feature>
<dbReference type="PROSITE" id="PS51257">
    <property type="entry name" value="PROKAR_LIPOPROTEIN"/>
    <property type="match status" value="1"/>
</dbReference>
<evidence type="ECO:0000313" key="2">
    <source>
        <dbReference type="EMBL" id="MDA0640658.1"/>
    </source>
</evidence>
<dbReference type="EMBL" id="JAPNUD010000015">
    <property type="protein sequence ID" value="MDA0640658.1"/>
    <property type="molecule type" value="Genomic_DNA"/>
</dbReference>
<organism evidence="2 3">
    <name type="scientific">Nonomuraea ferruginea</name>
    <dbReference type="NCBI Taxonomy" id="46174"/>
    <lineage>
        <taxon>Bacteria</taxon>
        <taxon>Bacillati</taxon>
        <taxon>Actinomycetota</taxon>
        <taxon>Actinomycetes</taxon>
        <taxon>Streptosporangiales</taxon>
        <taxon>Streptosporangiaceae</taxon>
        <taxon>Nonomuraea</taxon>
    </lineage>
</organism>
<dbReference type="InterPro" id="IPR036379">
    <property type="entry name" value="A-amylase_inhib_sf"/>
</dbReference>
<dbReference type="RefSeq" id="WP_271275821.1">
    <property type="nucleotide sequence ID" value="NZ_BAABFD010000002.1"/>
</dbReference>
<evidence type="ECO:0000313" key="3">
    <source>
        <dbReference type="Proteomes" id="UP001212498"/>
    </source>
</evidence>
<keyword evidence="3" id="KW-1185">Reference proteome</keyword>
<protein>
    <recommendedName>
        <fullName evidence="4">Alpha amylase inhibitor</fullName>
    </recommendedName>
</protein>
<evidence type="ECO:0000256" key="1">
    <source>
        <dbReference type="SAM" id="SignalP"/>
    </source>
</evidence>
<name>A0ABT4STS3_9ACTN</name>
<accession>A0ABT4STS3</accession>
<gene>
    <name evidence="2" type="ORF">OUY24_08515</name>
</gene>
<sequence length="100" mass="10561">MRLLKSTFLACTAAGCLLTLATPAAAAVPAGNAPSCVAVWQTKGIVTKTGYARNDCRYRLRLKIKWARGTDGDCSTVDPGRTISSKVARGPRNFDGADIC</sequence>
<proteinExistence type="predicted"/>
<keyword evidence="1" id="KW-0732">Signal</keyword>
<dbReference type="Proteomes" id="UP001212498">
    <property type="component" value="Unassembled WGS sequence"/>
</dbReference>